<organism evidence="1 2">
    <name type="scientific">Hyaloscypha variabilis (strain UAMH 11265 / GT02V1 / F)</name>
    <name type="common">Meliniomyces variabilis</name>
    <dbReference type="NCBI Taxonomy" id="1149755"/>
    <lineage>
        <taxon>Eukaryota</taxon>
        <taxon>Fungi</taxon>
        <taxon>Dikarya</taxon>
        <taxon>Ascomycota</taxon>
        <taxon>Pezizomycotina</taxon>
        <taxon>Leotiomycetes</taxon>
        <taxon>Helotiales</taxon>
        <taxon>Hyaloscyphaceae</taxon>
        <taxon>Hyaloscypha</taxon>
        <taxon>Hyaloscypha variabilis</taxon>
    </lineage>
</organism>
<evidence type="ECO:0000313" key="1">
    <source>
        <dbReference type="EMBL" id="PMD34215.1"/>
    </source>
</evidence>
<proteinExistence type="predicted"/>
<name>A0A2J6R6T6_HYAVF</name>
<dbReference type="EMBL" id="KZ613954">
    <property type="protein sequence ID" value="PMD34215.1"/>
    <property type="molecule type" value="Genomic_DNA"/>
</dbReference>
<protein>
    <submittedName>
        <fullName evidence="1">Uncharacterized protein</fullName>
    </submittedName>
</protein>
<dbReference type="AlphaFoldDB" id="A0A2J6R6T6"/>
<evidence type="ECO:0000313" key="2">
    <source>
        <dbReference type="Proteomes" id="UP000235786"/>
    </source>
</evidence>
<gene>
    <name evidence="1" type="ORF">L207DRAFT_534569</name>
</gene>
<dbReference type="Proteomes" id="UP000235786">
    <property type="component" value="Unassembled WGS sequence"/>
</dbReference>
<keyword evidence="2" id="KW-1185">Reference proteome</keyword>
<dbReference type="OrthoDB" id="3499150at2759"/>
<accession>A0A2J6R6T6</accession>
<sequence>MALRLGVGDVFTVCKGAVDLCSRGIHDEPEDVRSVIAEMKLIRSHLKELESQIGDEKAFVAARPDIAPVLKRSLEPLHRDMISVNQILHECKRKPSVHVVDKVRYMILYKARLEAFREKLPAHRESICVMKELLENQTPSERRASTVKLCELVESREGQQRQEAEYEHAQKEIVKMFEKRHSAIETDGHLTTIDMLEQLEDDLVANGSSREEAGQQLLPLTKVLNLQPFPTSIIQPPDIQRPTFNLDVFEHRSGPISHESIDEDIAEVD</sequence>
<reference evidence="1 2" key="1">
    <citation type="submission" date="2016-04" db="EMBL/GenBank/DDBJ databases">
        <title>A degradative enzymes factory behind the ericoid mycorrhizal symbiosis.</title>
        <authorList>
            <consortium name="DOE Joint Genome Institute"/>
            <person name="Martino E."/>
            <person name="Morin E."/>
            <person name="Grelet G."/>
            <person name="Kuo A."/>
            <person name="Kohler A."/>
            <person name="Daghino S."/>
            <person name="Barry K."/>
            <person name="Choi C."/>
            <person name="Cichocki N."/>
            <person name="Clum A."/>
            <person name="Copeland A."/>
            <person name="Hainaut M."/>
            <person name="Haridas S."/>
            <person name="Labutti K."/>
            <person name="Lindquist E."/>
            <person name="Lipzen A."/>
            <person name="Khouja H.-R."/>
            <person name="Murat C."/>
            <person name="Ohm R."/>
            <person name="Olson A."/>
            <person name="Spatafora J."/>
            <person name="Veneault-Fourrey C."/>
            <person name="Henrissat B."/>
            <person name="Grigoriev I."/>
            <person name="Martin F."/>
            <person name="Perotto S."/>
        </authorList>
    </citation>
    <scope>NUCLEOTIDE SEQUENCE [LARGE SCALE GENOMIC DNA]</scope>
    <source>
        <strain evidence="1 2">F</strain>
    </source>
</reference>